<keyword evidence="5" id="KW-1185">Reference proteome</keyword>
<comment type="similarity">
    <text evidence="1">Belongs to the myoviridae tail sheath protein family.</text>
</comment>
<evidence type="ECO:0000313" key="5">
    <source>
        <dbReference type="Proteomes" id="UP000189462"/>
    </source>
</evidence>
<evidence type="ECO:0000256" key="1">
    <source>
        <dbReference type="ARBA" id="ARBA00008005"/>
    </source>
</evidence>
<evidence type="ECO:0000256" key="2">
    <source>
        <dbReference type="SAM" id="MobiDB-lite"/>
    </source>
</evidence>
<gene>
    <name evidence="4" type="ORF">B1C78_13955</name>
</gene>
<evidence type="ECO:0000259" key="3">
    <source>
        <dbReference type="Pfam" id="PF17482"/>
    </source>
</evidence>
<protein>
    <recommendedName>
        <fullName evidence="3">Tail sheath protein C-terminal domain-containing protein</fullName>
    </recommendedName>
</protein>
<feature type="compositionally biased region" description="Basic residues" evidence="2">
    <location>
        <begin position="1"/>
        <end position="10"/>
    </location>
</feature>
<evidence type="ECO:0000313" key="4">
    <source>
        <dbReference type="EMBL" id="OOG22776.1"/>
    </source>
</evidence>
<accession>A0A1V3NDB0</accession>
<proteinExistence type="inferred from homology"/>
<dbReference type="Pfam" id="PF17482">
    <property type="entry name" value="Phage_sheath_1C"/>
    <property type="match status" value="1"/>
</dbReference>
<dbReference type="PANTHER" id="PTHR35861">
    <property type="match status" value="1"/>
</dbReference>
<dbReference type="PANTHER" id="PTHR35861:SF1">
    <property type="entry name" value="PHAGE TAIL SHEATH PROTEIN"/>
    <property type="match status" value="1"/>
</dbReference>
<dbReference type="STRING" id="108003.B1C78_13955"/>
<feature type="region of interest" description="Disordered" evidence="2">
    <location>
        <begin position="1"/>
        <end position="30"/>
    </location>
</feature>
<dbReference type="Proteomes" id="UP000189462">
    <property type="component" value="Unassembled WGS sequence"/>
</dbReference>
<dbReference type="Gene3D" id="3.40.50.11780">
    <property type="match status" value="1"/>
</dbReference>
<name>A0A1V3NDB0_9GAMM</name>
<comment type="caution">
    <text evidence="4">The sequence shown here is derived from an EMBL/GenBank/DDBJ whole genome shotgun (WGS) entry which is preliminary data.</text>
</comment>
<reference evidence="4 5" key="1">
    <citation type="submission" date="2017-02" db="EMBL/GenBank/DDBJ databases">
        <title>Genomic diversity within the haloalkaliphilic genus Thioalkalivibrio.</title>
        <authorList>
            <person name="Ahn A.-C."/>
            <person name="Meier-Kolthoff J."/>
            <person name="Overmars L."/>
            <person name="Richter M."/>
            <person name="Woyke T."/>
            <person name="Sorokin D.Y."/>
            <person name="Muyzer G."/>
        </authorList>
    </citation>
    <scope>NUCLEOTIDE SEQUENCE [LARGE SCALE GENOMIC DNA]</scope>
    <source>
        <strain evidence="4 5">ALJD</strain>
    </source>
</reference>
<sequence>MYLMHRKLSGHRSGTPRAPNRPGDTPYRTPGVYVESRPDRFPEIEPADLSAAAFVGITPRGPVGTAVAIEDMQAFTNTFGDVGSGHLGIAAGHFFANGGRRLYVVRICAPPETGDHTLALLTALDGLDDLGLLALPGVTATPVLSAAIRYCEARRHMITVADCPPARTSVAHVRAFADGLRGPVALYHPWLRGIHAPVPVPPSGAVSGVLARYQIEGCIWRSPAGPRAALADVTGVVHGYSRHELGELVRHNINPIRNLSGVVTPWGARTLSDNPEHRYLGVLRFLGFVEASIRRSTGWALFEPNDHTTWTRLRASVEAFLDDQWRAGALQGSWPEDAFFVRCDETTMTPADLDEGRLVILVGLAALRASEFLGLRIELKRDAGP</sequence>
<organism evidence="4 5">
    <name type="scientific">Thioalkalivibrio denitrificans</name>
    <dbReference type="NCBI Taxonomy" id="108003"/>
    <lineage>
        <taxon>Bacteria</taxon>
        <taxon>Pseudomonadati</taxon>
        <taxon>Pseudomonadota</taxon>
        <taxon>Gammaproteobacteria</taxon>
        <taxon>Chromatiales</taxon>
        <taxon>Ectothiorhodospiraceae</taxon>
        <taxon>Thioalkalivibrio</taxon>
    </lineage>
</organism>
<dbReference type="EMBL" id="MVBK01000091">
    <property type="protein sequence ID" value="OOG22776.1"/>
    <property type="molecule type" value="Genomic_DNA"/>
</dbReference>
<dbReference type="AlphaFoldDB" id="A0A1V3NDB0"/>
<feature type="domain" description="Tail sheath protein C-terminal" evidence="3">
    <location>
        <begin position="273"/>
        <end position="379"/>
    </location>
</feature>
<dbReference type="OrthoDB" id="9767864at2"/>
<dbReference type="InterPro" id="IPR052042">
    <property type="entry name" value="Tail_sheath_structural"/>
</dbReference>
<dbReference type="InterPro" id="IPR020287">
    <property type="entry name" value="Tail_sheath_C"/>
</dbReference>